<gene>
    <name evidence="2" type="ORF">ACFQGD_31200</name>
</gene>
<protein>
    <submittedName>
        <fullName evidence="2">Helix-turn-helix domain-containing protein</fullName>
    </submittedName>
</protein>
<reference evidence="3" key="1">
    <citation type="journal article" date="2019" name="Int. J. Syst. Evol. Microbiol.">
        <title>The Global Catalogue of Microorganisms (GCM) 10K type strain sequencing project: providing services to taxonomists for standard genome sequencing and annotation.</title>
        <authorList>
            <consortium name="The Broad Institute Genomics Platform"/>
            <consortium name="The Broad Institute Genome Sequencing Center for Infectious Disease"/>
            <person name="Wu L."/>
            <person name="Ma J."/>
        </authorList>
    </citation>
    <scope>NUCLEOTIDE SEQUENCE [LARGE SCALE GENOMIC DNA]</scope>
    <source>
        <strain evidence="3">KCTC 32255</strain>
    </source>
</reference>
<proteinExistence type="predicted"/>
<dbReference type="InterPro" id="IPR036388">
    <property type="entry name" value="WH-like_DNA-bd_sf"/>
</dbReference>
<dbReference type="SUPFAM" id="SSF46785">
    <property type="entry name" value="Winged helix' DNA-binding domain"/>
    <property type="match status" value="1"/>
</dbReference>
<evidence type="ECO:0000313" key="2">
    <source>
        <dbReference type="EMBL" id="MFC6871597.1"/>
    </source>
</evidence>
<dbReference type="EMBL" id="JBHSXX010000001">
    <property type="protein sequence ID" value="MFC6871597.1"/>
    <property type="molecule type" value="Genomic_DNA"/>
</dbReference>
<evidence type="ECO:0000313" key="3">
    <source>
        <dbReference type="Proteomes" id="UP001596337"/>
    </source>
</evidence>
<accession>A0ABW2CA50</accession>
<dbReference type="Gene3D" id="1.10.10.10">
    <property type="entry name" value="Winged helix-like DNA-binding domain superfamily/Winged helix DNA-binding domain"/>
    <property type="match status" value="1"/>
</dbReference>
<keyword evidence="3" id="KW-1185">Reference proteome</keyword>
<dbReference type="Proteomes" id="UP001596337">
    <property type="component" value="Unassembled WGS sequence"/>
</dbReference>
<feature type="compositionally biased region" description="Basic residues" evidence="1">
    <location>
        <begin position="153"/>
        <end position="164"/>
    </location>
</feature>
<dbReference type="RefSeq" id="WP_345391455.1">
    <property type="nucleotide sequence ID" value="NZ_BAABLA010000007.1"/>
</dbReference>
<dbReference type="Pfam" id="PF13730">
    <property type="entry name" value="HTH_36"/>
    <property type="match status" value="1"/>
</dbReference>
<organism evidence="2 3">
    <name type="scientific">Haloechinothrix salitolerans</name>
    <dbReference type="NCBI Taxonomy" id="926830"/>
    <lineage>
        <taxon>Bacteria</taxon>
        <taxon>Bacillati</taxon>
        <taxon>Actinomycetota</taxon>
        <taxon>Actinomycetes</taxon>
        <taxon>Pseudonocardiales</taxon>
        <taxon>Pseudonocardiaceae</taxon>
        <taxon>Haloechinothrix</taxon>
    </lineage>
</organism>
<name>A0ABW2CA50_9PSEU</name>
<feature type="region of interest" description="Disordered" evidence="1">
    <location>
        <begin position="72"/>
        <end position="172"/>
    </location>
</feature>
<feature type="region of interest" description="Disordered" evidence="1">
    <location>
        <begin position="255"/>
        <end position="274"/>
    </location>
</feature>
<feature type="compositionally biased region" description="Polar residues" evidence="1">
    <location>
        <begin position="97"/>
        <end position="110"/>
    </location>
</feature>
<dbReference type="InterPro" id="IPR036390">
    <property type="entry name" value="WH_DNA-bd_sf"/>
</dbReference>
<sequence length="297" mass="32079">MSVHALRWAAEQTAGGPMPKLVLVVLAEHANRDGRATTSVRTLARETEASERTVRRALDSLADRRLIARARRQRGSGADTSNEYRLALDNHPRPDTVTPTPGGQNDSPPVSQRHPRTVRATAHAGDTATAQGEPELQNRTTEPSSLAPAGARTRAHARTARTHTRGTTTPADLAATAVRPDAYRLVSAWREQTGAPYRPATIRALAKHADGILRDGGDLVPLRAALDEWNRRVDARPGLLPHLYDDAVKAAQLAKHPAARSSTPRSARGDKVRGWLALAEEPSAEPVEQLAVEGGYR</sequence>
<evidence type="ECO:0000256" key="1">
    <source>
        <dbReference type="SAM" id="MobiDB-lite"/>
    </source>
</evidence>
<comment type="caution">
    <text evidence="2">The sequence shown here is derived from an EMBL/GenBank/DDBJ whole genome shotgun (WGS) entry which is preliminary data.</text>
</comment>